<evidence type="ECO:0000313" key="4">
    <source>
        <dbReference type="Proteomes" id="UP000323392"/>
    </source>
</evidence>
<sequence>MLKNTNLPRQNIVDLSNEIMVLNAEYTPLLTLLLANGKNTVAKDVVVRRKIKELSTTASGARKEGADAPDSENSTYTWVSNNLEIFSKATVISGTAGAIYGSTAEALAKEINDRLTELKFDMEKSILTGTKKDEDGTSGRKMNGLLNLVDEDNVIDVEGATLTKAYISNAMMKLYQLKVTGDKYMFVNPADVEKVIELYTTATNARINFSSADSTVGIDVTEILTPFGKAKMVMSTNVPTGTILIGALDYMELPQLREAQYEPLAKTGDAEKGQVVAEATIITAPKSLAKIINFI</sequence>
<comment type="caution">
    <text evidence="1">The sequence shown here is derived from an EMBL/GenBank/DDBJ whole genome shotgun (WGS) entry which is preliminary data.</text>
</comment>
<reference evidence="2 4" key="2">
    <citation type="submission" date="2016-11" db="EMBL/GenBank/DDBJ databases">
        <authorList>
            <person name="Varghese N."/>
            <person name="Submissions S."/>
        </authorList>
    </citation>
    <scope>NUCLEOTIDE SEQUENCE [LARGE SCALE GENOMIC DNA]</scope>
    <source>
        <strain evidence="2 4">DSM 7308</strain>
    </source>
</reference>
<evidence type="ECO:0000313" key="1">
    <source>
        <dbReference type="EMBL" id="KXZ39478.1"/>
    </source>
</evidence>
<evidence type="ECO:0000313" key="3">
    <source>
        <dbReference type="Proteomes" id="UP000092605"/>
    </source>
</evidence>
<evidence type="ECO:0000313" key="2">
    <source>
        <dbReference type="EMBL" id="SHK50176.1"/>
    </source>
</evidence>
<accession>A0A150FPI6</accession>
<dbReference type="STRING" id="1121328.JWYL7_0553"/>
<dbReference type="Proteomes" id="UP000323392">
    <property type="component" value="Unassembled WGS sequence"/>
</dbReference>
<dbReference type="InterPro" id="IPR035198">
    <property type="entry name" value="SU10_MCP"/>
</dbReference>
<dbReference type="Pfam" id="PF17236">
    <property type="entry name" value="SU10_MCP"/>
    <property type="match status" value="1"/>
</dbReference>
<evidence type="ECO:0008006" key="5">
    <source>
        <dbReference type="Google" id="ProtNLM"/>
    </source>
</evidence>
<dbReference type="OrthoDB" id="2339711at2"/>
<organism evidence="1 3">
    <name type="scientific">Alkalithermobacter thermoalcaliphilus JW-YL-7 = DSM 7308</name>
    <dbReference type="NCBI Taxonomy" id="1121328"/>
    <lineage>
        <taxon>Bacteria</taxon>
        <taxon>Bacillati</taxon>
        <taxon>Bacillota</taxon>
        <taxon>Clostridia</taxon>
        <taxon>Peptostreptococcales</taxon>
        <taxon>Tepidibacteraceae</taxon>
        <taxon>Alkalithermobacter</taxon>
    </lineage>
</organism>
<dbReference type="PATRIC" id="fig|1121328.3.peg.553"/>
<protein>
    <recommendedName>
        <fullName evidence="5">Phage major capsid protein</fullName>
    </recommendedName>
</protein>
<gene>
    <name evidence="1" type="ORF">JWYL7_0553</name>
    <name evidence="2" type="ORF">SAMN05661008_00336</name>
</gene>
<keyword evidence="4" id="KW-1185">Reference proteome</keyword>
<dbReference type="Proteomes" id="UP000092605">
    <property type="component" value="Unassembled WGS sequence"/>
</dbReference>
<dbReference type="EMBL" id="LSFY01000001">
    <property type="protein sequence ID" value="KXZ39478.1"/>
    <property type="molecule type" value="Genomic_DNA"/>
</dbReference>
<dbReference type="EMBL" id="FRBG01000002">
    <property type="protein sequence ID" value="SHK50176.1"/>
    <property type="molecule type" value="Genomic_DNA"/>
</dbReference>
<reference evidence="1 3" key="1">
    <citation type="submission" date="2016-02" db="EMBL/GenBank/DDBJ databases">
        <title>Draft genome sequence for Clostridium paradoxum JW-YL-7.</title>
        <authorList>
            <person name="Utturkar S.M."/>
            <person name="Lancaster A."/>
            <person name="Poole F.L."/>
            <person name="Adams M.W."/>
            <person name="Brown S.D."/>
        </authorList>
    </citation>
    <scope>NUCLEOTIDE SEQUENCE [LARGE SCALE GENOMIC DNA]</scope>
    <source>
        <strain evidence="1 3">JW-YL-7</strain>
    </source>
</reference>
<dbReference type="RefSeq" id="WP_066068732.1">
    <property type="nucleotide sequence ID" value="NZ_FRBG01000002.1"/>
</dbReference>
<dbReference type="AlphaFoldDB" id="A0A150FPI6"/>
<proteinExistence type="predicted"/>
<name>A0A150FPI6_CLOPD</name>